<comment type="caution">
    <text evidence="2">The sequence shown here is derived from an EMBL/GenBank/DDBJ whole genome shotgun (WGS) entry which is preliminary data.</text>
</comment>
<gene>
    <name evidence="2" type="ORF">B0H15DRAFT_958407</name>
</gene>
<protein>
    <submittedName>
        <fullName evidence="2">Uncharacterized protein</fullName>
    </submittedName>
</protein>
<organism evidence="2 3">
    <name type="scientific">Mycena belliarum</name>
    <dbReference type="NCBI Taxonomy" id="1033014"/>
    <lineage>
        <taxon>Eukaryota</taxon>
        <taxon>Fungi</taxon>
        <taxon>Dikarya</taxon>
        <taxon>Basidiomycota</taxon>
        <taxon>Agaricomycotina</taxon>
        <taxon>Agaricomycetes</taxon>
        <taxon>Agaricomycetidae</taxon>
        <taxon>Agaricales</taxon>
        <taxon>Marasmiineae</taxon>
        <taxon>Mycenaceae</taxon>
        <taxon>Mycena</taxon>
    </lineage>
</organism>
<proteinExistence type="predicted"/>
<evidence type="ECO:0000256" key="1">
    <source>
        <dbReference type="SAM" id="SignalP"/>
    </source>
</evidence>
<feature type="signal peptide" evidence="1">
    <location>
        <begin position="1"/>
        <end position="25"/>
    </location>
</feature>
<keyword evidence="3" id="KW-1185">Reference proteome</keyword>
<evidence type="ECO:0000313" key="3">
    <source>
        <dbReference type="Proteomes" id="UP001222325"/>
    </source>
</evidence>
<evidence type="ECO:0000313" key="2">
    <source>
        <dbReference type="EMBL" id="KAJ7065971.1"/>
    </source>
</evidence>
<sequence length="182" mass="19002">MSPPRSFVRAVVFALVAASVPLATAAAVAPTDWKLAVGWNQTVLPSSTFGTSVGAWTPPAGFAPKVASSKLASDAAVKSDLGKPGGIFICQDANWHGLCGYAVQPLNECILLVSPWLDTISSFGPDPGASCFAFKSGDCNPNNAQWSFSFPGDQTGGLGTTNPWNDKASFMHCLPVMLRIVL</sequence>
<dbReference type="EMBL" id="JARJCN010000167">
    <property type="protein sequence ID" value="KAJ7065971.1"/>
    <property type="molecule type" value="Genomic_DNA"/>
</dbReference>
<reference evidence="2" key="1">
    <citation type="submission" date="2023-03" db="EMBL/GenBank/DDBJ databases">
        <title>Massive genome expansion in bonnet fungi (Mycena s.s.) driven by repeated elements and novel gene families across ecological guilds.</title>
        <authorList>
            <consortium name="Lawrence Berkeley National Laboratory"/>
            <person name="Harder C.B."/>
            <person name="Miyauchi S."/>
            <person name="Viragh M."/>
            <person name="Kuo A."/>
            <person name="Thoen E."/>
            <person name="Andreopoulos B."/>
            <person name="Lu D."/>
            <person name="Skrede I."/>
            <person name="Drula E."/>
            <person name="Henrissat B."/>
            <person name="Morin E."/>
            <person name="Kohler A."/>
            <person name="Barry K."/>
            <person name="LaButti K."/>
            <person name="Morin E."/>
            <person name="Salamov A."/>
            <person name="Lipzen A."/>
            <person name="Mereny Z."/>
            <person name="Hegedus B."/>
            <person name="Baldrian P."/>
            <person name="Stursova M."/>
            <person name="Weitz H."/>
            <person name="Taylor A."/>
            <person name="Grigoriev I.V."/>
            <person name="Nagy L.G."/>
            <person name="Martin F."/>
            <person name="Kauserud H."/>
        </authorList>
    </citation>
    <scope>NUCLEOTIDE SEQUENCE</scope>
    <source>
        <strain evidence="2">CBHHK173m</strain>
    </source>
</reference>
<dbReference type="AlphaFoldDB" id="A0AAD6TKJ0"/>
<accession>A0AAD6TKJ0</accession>
<dbReference type="Proteomes" id="UP001222325">
    <property type="component" value="Unassembled WGS sequence"/>
</dbReference>
<keyword evidence="1" id="KW-0732">Signal</keyword>
<feature type="chain" id="PRO_5042160444" evidence="1">
    <location>
        <begin position="26"/>
        <end position="182"/>
    </location>
</feature>
<name>A0AAD6TKJ0_9AGAR</name>